<dbReference type="Proteomes" id="UP000319829">
    <property type="component" value="Unassembled WGS sequence"/>
</dbReference>
<name>A0A538SNT6_UNCEI</name>
<comment type="caution">
    <text evidence="1">The sequence shown here is derived from an EMBL/GenBank/DDBJ whole genome shotgun (WGS) entry which is preliminary data.</text>
</comment>
<protein>
    <submittedName>
        <fullName evidence="1">DUF4198 domain-containing protein</fullName>
    </submittedName>
</protein>
<proteinExistence type="predicted"/>
<dbReference type="Pfam" id="PF10670">
    <property type="entry name" value="DUF4198"/>
    <property type="match status" value="1"/>
</dbReference>
<evidence type="ECO:0000313" key="2">
    <source>
        <dbReference type="Proteomes" id="UP000319829"/>
    </source>
</evidence>
<dbReference type="InterPro" id="IPR019613">
    <property type="entry name" value="DUF4198"/>
</dbReference>
<dbReference type="AlphaFoldDB" id="A0A538SNT6"/>
<evidence type="ECO:0000313" key="1">
    <source>
        <dbReference type="EMBL" id="TMQ53017.1"/>
    </source>
</evidence>
<organism evidence="1 2">
    <name type="scientific">Eiseniibacteriota bacterium</name>
    <dbReference type="NCBI Taxonomy" id="2212470"/>
    <lineage>
        <taxon>Bacteria</taxon>
        <taxon>Candidatus Eiseniibacteriota</taxon>
    </lineage>
</organism>
<gene>
    <name evidence="1" type="ORF">E6K74_10550</name>
</gene>
<sequence length="286" mass="30764">MKRTFRQRVIQGAMLAAAFGAAGQPRAAGAHEFWLSPSSYRQSKGDTLEIAAFVGTGFRGEGSPYAAPRTRSFELLGAKMLDLRPATLNGELVFARFIAADAGGALVAYESRFTRLTLPASDFDRYLELEGLTQPRAARAKLGAGAGDGRERYARCAKTWIGGGDGRRALRAAGLTLEVVPLDAPSVGSPLRVRVLFRGKPLAGALVRAWCAPLGRGWAPRNEAVRDSAGPRAQARSDREGIATIPISGVGEWLIGVVHMVPCREREAADWESYWASLTFAPEPLR</sequence>
<reference evidence="1 2" key="1">
    <citation type="journal article" date="2019" name="Nat. Microbiol.">
        <title>Mediterranean grassland soil C-N compound turnover is dependent on rainfall and depth, and is mediated by genomically divergent microorganisms.</title>
        <authorList>
            <person name="Diamond S."/>
            <person name="Andeer P.F."/>
            <person name="Li Z."/>
            <person name="Crits-Christoph A."/>
            <person name="Burstein D."/>
            <person name="Anantharaman K."/>
            <person name="Lane K.R."/>
            <person name="Thomas B.C."/>
            <person name="Pan C."/>
            <person name="Northen T.R."/>
            <person name="Banfield J.F."/>
        </authorList>
    </citation>
    <scope>NUCLEOTIDE SEQUENCE [LARGE SCALE GENOMIC DNA]</scope>
    <source>
        <strain evidence="1">WS_4</strain>
    </source>
</reference>
<accession>A0A538SNT6</accession>
<dbReference type="EMBL" id="VBOU01000091">
    <property type="protein sequence ID" value="TMQ53017.1"/>
    <property type="molecule type" value="Genomic_DNA"/>
</dbReference>